<feature type="region of interest" description="Disordered" evidence="1">
    <location>
        <begin position="22"/>
        <end position="142"/>
    </location>
</feature>
<comment type="caution">
    <text evidence="3">The sequence shown here is derived from an EMBL/GenBank/DDBJ whole genome shotgun (WGS) entry which is preliminary data.</text>
</comment>
<feature type="compositionally biased region" description="Low complexity" evidence="1">
    <location>
        <begin position="22"/>
        <end position="39"/>
    </location>
</feature>
<sequence>MLLLSALSLALTGCVAVPSPTPAAVRPPAALAPAADRAPAPLPGEWPMPSQAAPREALDAAGPLPATPPAVPPPVPGRLAAGERPAARPPAHHSLPRSERRPAGRTPKPAKPAPESPQGRAKTRPHRQTAGGPGSRPADMARLCRDAERVRIPYGIPVLCRNTYGP</sequence>
<evidence type="ECO:0000256" key="1">
    <source>
        <dbReference type="SAM" id="MobiDB-lite"/>
    </source>
</evidence>
<reference evidence="3 4" key="1">
    <citation type="submission" date="2015-05" db="EMBL/GenBank/DDBJ databases">
        <title>Draft Genome assembly of Streptomyces showdoensis.</title>
        <authorList>
            <person name="Thapa K.K."/>
            <person name="Metsa-Ketela M."/>
        </authorList>
    </citation>
    <scope>NUCLEOTIDE SEQUENCE [LARGE SCALE GENOMIC DNA]</scope>
    <source>
        <strain evidence="3 4">ATCC 15227</strain>
    </source>
</reference>
<evidence type="ECO:0000313" key="3">
    <source>
        <dbReference type="EMBL" id="KKZ74999.1"/>
    </source>
</evidence>
<dbReference type="AlphaFoldDB" id="A0A2P2GVU1"/>
<proteinExistence type="predicted"/>
<evidence type="ECO:0000256" key="2">
    <source>
        <dbReference type="SAM" id="SignalP"/>
    </source>
</evidence>
<gene>
    <name evidence="3" type="ORF">VO63_04050</name>
</gene>
<name>A0A2P2GVU1_STREW</name>
<feature type="signal peptide" evidence="2">
    <location>
        <begin position="1"/>
        <end position="23"/>
    </location>
</feature>
<dbReference type="EMBL" id="LAQS01000005">
    <property type="protein sequence ID" value="KKZ74999.1"/>
    <property type="molecule type" value="Genomic_DNA"/>
</dbReference>
<feature type="chain" id="PRO_5015186966" description="Lipoprotein" evidence="2">
    <location>
        <begin position="24"/>
        <end position="166"/>
    </location>
</feature>
<organism evidence="3 4">
    <name type="scientific">Streptomyces showdoensis</name>
    <dbReference type="NCBI Taxonomy" id="68268"/>
    <lineage>
        <taxon>Bacteria</taxon>
        <taxon>Bacillati</taxon>
        <taxon>Actinomycetota</taxon>
        <taxon>Actinomycetes</taxon>
        <taxon>Kitasatosporales</taxon>
        <taxon>Streptomycetaceae</taxon>
        <taxon>Streptomyces</taxon>
    </lineage>
</organism>
<keyword evidence="2" id="KW-0732">Signal</keyword>
<dbReference type="Proteomes" id="UP000265325">
    <property type="component" value="Unassembled WGS sequence"/>
</dbReference>
<accession>A0A2P2GVU1</accession>
<evidence type="ECO:0008006" key="5">
    <source>
        <dbReference type="Google" id="ProtNLM"/>
    </source>
</evidence>
<feature type="compositionally biased region" description="Pro residues" evidence="1">
    <location>
        <begin position="65"/>
        <end position="76"/>
    </location>
</feature>
<evidence type="ECO:0000313" key="4">
    <source>
        <dbReference type="Proteomes" id="UP000265325"/>
    </source>
</evidence>
<keyword evidence="4" id="KW-1185">Reference proteome</keyword>
<protein>
    <recommendedName>
        <fullName evidence="5">Lipoprotein</fullName>
    </recommendedName>
</protein>